<evidence type="ECO:0000259" key="1">
    <source>
        <dbReference type="PROSITE" id="PS50943"/>
    </source>
</evidence>
<feature type="domain" description="HTH cro/C1-type" evidence="1">
    <location>
        <begin position="65"/>
        <end position="93"/>
    </location>
</feature>
<dbReference type="SUPFAM" id="SSF47413">
    <property type="entry name" value="lambda repressor-like DNA-binding domains"/>
    <property type="match status" value="1"/>
</dbReference>
<dbReference type="CDD" id="cd00093">
    <property type="entry name" value="HTH_XRE"/>
    <property type="match status" value="1"/>
</dbReference>
<reference evidence="2 3" key="1">
    <citation type="journal article" date="2014" name="Syst. Appl. Microbiol.">
        <title>Genomic insights into the taxonomic status of the three subspecies of Bacillus subtilis.</title>
        <authorList>
            <person name="Yi H."/>
            <person name="Chun J."/>
            <person name="Cha C.J."/>
        </authorList>
    </citation>
    <scope>NUCLEOTIDE SEQUENCE [LARGE SCALE GENOMIC DNA]</scope>
    <source>
        <strain evidence="2 3">KCTC 13429</strain>
    </source>
</reference>
<keyword evidence="3" id="KW-1185">Reference proteome</keyword>
<dbReference type="GO" id="GO:0003677">
    <property type="term" value="F:DNA binding"/>
    <property type="evidence" value="ECO:0007669"/>
    <property type="project" value="InterPro"/>
</dbReference>
<name>A0A9W5LJV4_9BACI</name>
<accession>A0A9W5LJV4</accession>
<dbReference type="Proteomes" id="UP000011182">
    <property type="component" value="Unassembled WGS sequence"/>
</dbReference>
<dbReference type="Gene3D" id="1.10.260.40">
    <property type="entry name" value="lambda repressor-like DNA-binding domains"/>
    <property type="match status" value="1"/>
</dbReference>
<protein>
    <recommendedName>
        <fullName evidence="1">HTH cro/C1-type domain-containing protein</fullName>
    </recommendedName>
</protein>
<dbReference type="EMBL" id="AMXN01000002">
    <property type="protein sequence ID" value="ELS62084.1"/>
    <property type="molecule type" value="Genomic_DNA"/>
</dbReference>
<dbReference type="Pfam" id="PF01381">
    <property type="entry name" value="HTH_3"/>
    <property type="match status" value="1"/>
</dbReference>
<sequence>MRYTNSHLEDWIENLYRKIDITEPEQINFERIAESLDIRLSFKPVTSFALKHSGIYNICLDSRKSRYELGSREPDYKTLINISNILDVSLDYLLKGESNEKEFQDQAKKVLNDPETFLAAKDGEVTDEILQAALEIITEQLKERRKSDK</sequence>
<gene>
    <name evidence="2" type="ORF">BSI_11630</name>
</gene>
<evidence type="ECO:0000313" key="3">
    <source>
        <dbReference type="Proteomes" id="UP000011182"/>
    </source>
</evidence>
<organism evidence="2 3">
    <name type="scientific">Bacillus inaquosorum KCTC 13429</name>
    <dbReference type="NCBI Taxonomy" id="1236548"/>
    <lineage>
        <taxon>Bacteria</taxon>
        <taxon>Bacillati</taxon>
        <taxon>Bacillota</taxon>
        <taxon>Bacilli</taxon>
        <taxon>Bacillales</taxon>
        <taxon>Bacillaceae</taxon>
        <taxon>Bacillus</taxon>
    </lineage>
</organism>
<comment type="caution">
    <text evidence="2">The sequence shown here is derived from an EMBL/GenBank/DDBJ whole genome shotgun (WGS) entry which is preliminary data.</text>
</comment>
<dbReference type="PROSITE" id="PS50943">
    <property type="entry name" value="HTH_CROC1"/>
    <property type="match status" value="1"/>
</dbReference>
<proteinExistence type="predicted"/>
<dbReference type="InterPro" id="IPR010982">
    <property type="entry name" value="Lambda_DNA-bd_dom_sf"/>
</dbReference>
<dbReference type="AlphaFoldDB" id="A0A9W5LJV4"/>
<evidence type="ECO:0000313" key="2">
    <source>
        <dbReference type="EMBL" id="ELS62084.1"/>
    </source>
</evidence>
<dbReference type="InterPro" id="IPR001387">
    <property type="entry name" value="Cro/C1-type_HTH"/>
</dbReference>